<reference evidence="2" key="1">
    <citation type="submission" date="2021-01" db="EMBL/GenBank/DDBJ databases">
        <title>Whole genome shotgun sequence of Dactylosporangium siamense NBRC 106093.</title>
        <authorList>
            <person name="Komaki H."/>
            <person name="Tamura T."/>
        </authorList>
    </citation>
    <scope>NUCLEOTIDE SEQUENCE</scope>
    <source>
        <strain evidence="2">NBRC 106093</strain>
    </source>
</reference>
<comment type="caution">
    <text evidence="2">The sequence shown here is derived from an EMBL/GenBank/DDBJ whole genome shotgun (WGS) entry which is preliminary data.</text>
</comment>
<evidence type="ECO:0000313" key="2">
    <source>
        <dbReference type="EMBL" id="GIG50025.1"/>
    </source>
</evidence>
<keyword evidence="1" id="KW-1133">Transmembrane helix</keyword>
<feature type="transmembrane region" description="Helical" evidence="1">
    <location>
        <begin position="52"/>
        <end position="75"/>
    </location>
</feature>
<dbReference type="AlphaFoldDB" id="A0A919PSE3"/>
<keyword evidence="1" id="KW-0812">Transmembrane</keyword>
<name>A0A919PSE3_9ACTN</name>
<dbReference type="Proteomes" id="UP000660611">
    <property type="component" value="Unassembled WGS sequence"/>
</dbReference>
<evidence type="ECO:0000313" key="3">
    <source>
        <dbReference type="Proteomes" id="UP000660611"/>
    </source>
</evidence>
<gene>
    <name evidence="2" type="ORF">Dsi01nite_080660</name>
</gene>
<feature type="transmembrane region" description="Helical" evidence="1">
    <location>
        <begin position="15"/>
        <end position="40"/>
    </location>
</feature>
<organism evidence="2 3">
    <name type="scientific">Dactylosporangium siamense</name>
    <dbReference type="NCBI Taxonomy" id="685454"/>
    <lineage>
        <taxon>Bacteria</taxon>
        <taxon>Bacillati</taxon>
        <taxon>Actinomycetota</taxon>
        <taxon>Actinomycetes</taxon>
        <taxon>Micromonosporales</taxon>
        <taxon>Micromonosporaceae</taxon>
        <taxon>Dactylosporangium</taxon>
    </lineage>
</organism>
<proteinExistence type="predicted"/>
<sequence>MASRPRLRPWSGDPLWQTCLAAVVVLLAIGVLLLWVVGLVRGYVSMVAEAPLLAAVCTAIGVVVVVGAGRAYRWLASTHQSIPNRRPDVHLARHELPGYRALLTTLDRQAGRAAADAFADLVDHSAAINGLIFHARRRDLRAELQPFADRVLAAAPRPDPVASALASLHEDGHVREAAVAGMAARPLPEHVPFLVERAVDWVEPVRVRALRVLRDLLAAHPDRYRPLIAGALPRVAARRHAAGLAGLVD</sequence>
<keyword evidence="3" id="KW-1185">Reference proteome</keyword>
<accession>A0A919PSE3</accession>
<evidence type="ECO:0000256" key="1">
    <source>
        <dbReference type="SAM" id="Phobius"/>
    </source>
</evidence>
<keyword evidence="1" id="KW-0472">Membrane</keyword>
<dbReference type="RefSeq" id="WP_203851675.1">
    <property type="nucleotide sequence ID" value="NZ_BAAAVW010000029.1"/>
</dbReference>
<dbReference type="EMBL" id="BONQ01000126">
    <property type="protein sequence ID" value="GIG50025.1"/>
    <property type="molecule type" value="Genomic_DNA"/>
</dbReference>
<evidence type="ECO:0008006" key="4">
    <source>
        <dbReference type="Google" id="ProtNLM"/>
    </source>
</evidence>
<protein>
    <recommendedName>
        <fullName evidence="4">HEAT repeat domain-containing protein</fullName>
    </recommendedName>
</protein>